<dbReference type="OrthoDB" id="9793083at2"/>
<protein>
    <submittedName>
        <fullName evidence="2">3-oxoadipate enol-lactonase</fullName>
    </submittedName>
</protein>
<dbReference type="Proteomes" id="UP000183447">
    <property type="component" value="Unassembled WGS sequence"/>
</dbReference>
<sequence length="274" mass="28852">MAQPGEENGAGYRTATAPDGTPLAWRLHEGQGPGRIALVHALAMDASFWDELVPLLTPFASVITYDCRGHGRSGKPVGPYTVEQFGDDLAAILDDAGWQTAVIAGASMGGCVSLAFAARHPARVAGLGLFDTTAWYGEKAPEQWAERADKAEAEGMASLIAFQKSRWVSEAFLAQNPPSLQRALQVFVANDVAAYGATCRMLGAADIRAALPGFTVPTRILVGEEDYATPIAMAEALAAAIPGATLRVLPKARHFTPLEVPAELAGELEALVRG</sequence>
<dbReference type="SUPFAM" id="SSF53474">
    <property type="entry name" value="alpha/beta-Hydrolases"/>
    <property type="match status" value="1"/>
</dbReference>
<dbReference type="PANTHER" id="PTHR43433:SF1">
    <property type="entry name" value="BLL5160 PROTEIN"/>
    <property type="match status" value="1"/>
</dbReference>
<dbReference type="RefSeq" id="WP_072340261.1">
    <property type="nucleotide sequence ID" value="NZ_FPKU01000001.1"/>
</dbReference>
<dbReference type="Gene3D" id="3.40.50.1820">
    <property type="entry name" value="alpha/beta hydrolase"/>
    <property type="match status" value="1"/>
</dbReference>
<reference evidence="2 3" key="1">
    <citation type="submission" date="2016-11" db="EMBL/GenBank/DDBJ databases">
        <authorList>
            <person name="Jaros S."/>
            <person name="Januszkiewicz K."/>
            <person name="Wedrychowicz H."/>
        </authorList>
    </citation>
    <scope>NUCLEOTIDE SEQUENCE [LARGE SCALE GENOMIC DNA]</scope>
    <source>
        <strain evidence="2 3">ATCC 23634</strain>
    </source>
</reference>
<feature type="domain" description="AB hydrolase-1" evidence="1">
    <location>
        <begin position="38"/>
        <end position="259"/>
    </location>
</feature>
<dbReference type="STRING" id="665118.SAMN02983003_1447"/>
<keyword evidence="3" id="KW-1185">Reference proteome</keyword>
<dbReference type="PANTHER" id="PTHR43433">
    <property type="entry name" value="HYDROLASE, ALPHA/BETA FOLD FAMILY PROTEIN"/>
    <property type="match status" value="1"/>
</dbReference>
<gene>
    <name evidence="2" type="ORF">SAMN02983003_1447</name>
</gene>
<dbReference type="EMBL" id="FPKU01000001">
    <property type="protein sequence ID" value="SFZ83084.1"/>
    <property type="molecule type" value="Genomic_DNA"/>
</dbReference>
<evidence type="ECO:0000259" key="1">
    <source>
        <dbReference type="Pfam" id="PF00561"/>
    </source>
</evidence>
<evidence type="ECO:0000313" key="3">
    <source>
        <dbReference type="Proteomes" id="UP000183447"/>
    </source>
</evidence>
<dbReference type="InterPro" id="IPR029058">
    <property type="entry name" value="AB_hydrolase_fold"/>
</dbReference>
<evidence type="ECO:0000313" key="2">
    <source>
        <dbReference type="EMBL" id="SFZ83084.1"/>
    </source>
</evidence>
<accession>A0A1K2HWL6</accession>
<dbReference type="PRINTS" id="PR00111">
    <property type="entry name" value="ABHYDROLASE"/>
</dbReference>
<dbReference type="InterPro" id="IPR050471">
    <property type="entry name" value="AB_hydrolase"/>
</dbReference>
<proteinExistence type="predicted"/>
<organism evidence="2 3">
    <name type="scientific">Devosia enhydra</name>
    <dbReference type="NCBI Taxonomy" id="665118"/>
    <lineage>
        <taxon>Bacteria</taxon>
        <taxon>Pseudomonadati</taxon>
        <taxon>Pseudomonadota</taxon>
        <taxon>Alphaproteobacteria</taxon>
        <taxon>Hyphomicrobiales</taxon>
        <taxon>Devosiaceae</taxon>
        <taxon>Devosia</taxon>
    </lineage>
</organism>
<dbReference type="InterPro" id="IPR000073">
    <property type="entry name" value="AB_hydrolase_1"/>
</dbReference>
<dbReference type="Pfam" id="PF00561">
    <property type="entry name" value="Abhydrolase_1"/>
    <property type="match status" value="1"/>
</dbReference>
<dbReference type="AlphaFoldDB" id="A0A1K2HWL6"/>
<name>A0A1K2HWL6_9HYPH</name>